<protein>
    <submittedName>
        <fullName evidence="2">Uncharacterized protein</fullName>
    </submittedName>
</protein>
<proteinExistence type="predicted"/>
<accession>A0ABT7PNE7</accession>
<gene>
    <name evidence="2" type="ORF">QTN89_21340</name>
</gene>
<feature type="compositionally biased region" description="Polar residues" evidence="1">
    <location>
        <begin position="108"/>
        <end position="118"/>
    </location>
</feature>
<dbReference type="EMBL" id="JASZZN010000018">
    <property type="protein sequence ID" value="MDM4018006.1"/>
    <property type="molecule type" value="Genomic_DNA"/>
</dbReference>
<feature type="compositionally biased region" description="Basic and acidic residues" evidence="1">
    <location>
        <begin position="92"/>
        <end position="107"/>
    </location>
</feature>
<organism evidence="2 3">
    <name type="scientific">Roseiconus lacunae</name>
    <dbReference type="NCBI Taxonomy" id="2605694"/>
    <lineage>
        <taxon>Bacteria</taxon>
        <taxon>Pseudomonadati</taxon>
        <taxon>Planctomycetota</taxon>
        <taxon>Planctomycetia</taxon>
        <taxon>Pirellulales</taxon>
        <taxon>Pirellulaceae</taxon>
        <taxon>Roseiconus</taxon>
    </lineage>
</organism>
<reference evidence="2 3" key="1">
    <citation type="submission" date="2023-06" db="EMBL/GenBank/DDBJ databases">
        <title>Roseiconus lacunae JC819 isolated from Gulf of Mannar region, Tamil Nadu.</title>
        <authorList>
            <person name="Pk S."/>
            <person name="Ch S."/>
            <person name="Ch V.R."/>
        </authorList>
    </citation>
    <scope>NUCLEOTIDE SEQUENCE [LARGE SCALE GENOMIC DNA]</scope>
    <source>
        <strain evidence="2 3">JC819</strain>
    </source>
</reference>
<feature type="compositionally biased region" description="Polar residues" evidence="1">
    <location>
        <begin position="31"/>
        <end position="58"/>
    </location>
</feature>
<evidence type="ECO:0000313" key="2">
    <source>
        <dbReference type="EMBL" id="MDM4018006.1"/>
    </source>
</evidence>
<dbReference type="Proteomes" id="UP001239462">
    <property type="component" value="Unassembled WGS sequence"/>
</dbReference>
<name>A0ABT7PNE7_9BACT</name>
<sequence>MTQLMLFDTDSLTTAGAPVSPAVLPPKKSQVARSNAQRGNSQVAASSQPISSTESRTATGDAAQFGDDNLHRMGDLARLVLLRYQLVAKRREEMAARRVHRRSEPQRRSQIQPFAQGS</sequence>
<evidence type="ECO:0000313" key="3">
    <source>
        <dbReference type="Proteomes" id="UP001239462"/>
    </source>
</evidence>
<keyword evidence="3" id="KW-1185">Reference proteome</keyword>
<feature type="region of interest" description="Disordered" evidence="1">
    <location>
        <begin position="92"/>
        <end position="118"/>
    </location>
</feature>
<dbReference type="RefSeq" id="WP_289165628.1">
    <property type="nucleotide sequence ID" value="NZ_JASZZN010000018.1"/>
</dbReference>
<comment type="caution">
    <text evidence="2">The sequence shown here is derived from an EMBL/GenBank/DDBJ whole genome shotgun (WGS) entry which is preliminary data.</text>
</comment>
<evidence type="ECO:0000256" key="1">
    <source>
        <dbReference type="SAM" id="MobiDB-lite"/>
    </source>
</evidence>
<feature type="region of interest" description="Disordered" evidence="1">
    <location>
        <begin position="7"/>
        <end position="69"/>
    </location>
</feature>